<dbReference type="Proteomes" id="UP001141552">
    <property type="component" value="Unassembled WGS sequence"/>
</dbReference>
<comment type="caution">
    <text evidence="1">The sequence shown here is derived from an EMBL/GenBank/DDBJ whole genome shotgun (WGS) entry which is preliminary data.</text>
</comment>
<dbReference type="EMBL" id="JAKUCV010000496">
    <property type="protein sequence ID" value="KAJ4849778.1"/>
    <property type="molecule type" value="Genomic_DNA"/>
</dbReference>
<evidence type="ECO:0000313" key="2">
    <source>
        <dbReference type="Proteomes" id="UP001141552"/>
    </source>
</evidence>
<organism evidence="1 2">
    <name type="scientific">Turnera subulata</name>
    <dbReference type="NCBI Taxonomy" id="218843"/>
    <lineage>
        <taxon>Eukaryota</taxon>
        <taxon>Viridiplantae</taxon>
        <taxon>Streptophyta</taxon>
        <taxon>Embryophyta</taxon>
        <taxon>Tracheophyta</taxon>
        <taxon>Spermatophyta</taxon>
        <taxon>Magnoliopsida</taxon>
        <taxon>eudicotyledons</taxon>
        <taxon>Gunneridae</taxon>
        <taxon>Pentapetalae</taxon>
        <taxon>rosids</taxon>
        <taxon>fabids</taxon>
        <taxon>Malpighiales</taxon>
        <taxon>Passifloraceae</taxon>
        <taxon>Turnera</taxon>
    </lineage>
</organism>
<accession>A0A9Q0JPY0</accession>
<reference evidence="1" key="1">
    <citation type="submission" date="2022-02" db="EMBL/GenBank/DDBJ databases">
        <authorList>
            <person name="Henning P.M."/>
            <person name="McCubbin A.G."/>
            <person name="Shore J.S."/>
        </authorList>
    </citation>
    <scope>NUCLEOTIDE SEQUENCE</scope>
    <source>
        <strain evidence="1">F60SS</strain>
        <tissue evidence="1">Leaves</tissue>
    </source>
</reference>
<evidence type="ECO:0000313" key="1">
    <source>
        <dbReference type="EMBL" id="KAJ4849778.1"/>
    </source>
</evidence>
<protein>
    <submittedName>
        <fullName evidence="1">Uncharacterized protein</fullName>
    </submittedName>
</protein>
<name>A0A9Q0JPY0_9ROSI</name>
<keyword evidence="2" id="KW-1185">Reference proteome</keyword>
<gene>
    <name evidence="1" type="ORF">Tsubulata_012049</name>
</gene>
<proteinExistence type="predicted"/>
<reference evidence="1" key="2">
    <citation type="journal article" date="2023" name="Plants (Basel)">
        <title>Annotation of the Turnera subulata (Passifloraceae) Draft Genome Reveals the S-Locus Evolved after the Divergence of Turneroideae from Passifloroideae in a Stepwise Manner.</title>
        <authorList>
            <person name="Henning P.M."/>
            <person name="Roalson E.H."/>
            <person name="Mir W."/>
            <person name="McCubbin A.G."/>
            <person name="Shore J.S."/>
        </authorList>
    </citation>
    <scope>NUCLEOTIDE SEQUENCE</scope>
    <source>
        <strain evidence="1">F60SS</strain>
    </source>
</reference>
<dbReference type="AlphaFoldDB" id="A0A9Q0JPY0"/>
<sequence length="71" mass="8234">PFISIDLKETDELGSRRILFKFKNTIKIPSLKKPPTISELKFKNNRIRNHIPIVSNHFESPLATVLILHNN</sequence>
<feature type="non-terminal residue" evidence="1">
    <location>
        <position position="1"/>
    </location>
</feature>